<evidence type="ECO:0000259" key="9">
    <source>
        <dbReference type="SMART" id="SM00977"/>
    </source>
</evidence>
<evidence type="ECO:0000256" key="1">
    <source>
        <dbReference type="ARBA" id="ARBA00004496"/>
    </source>
</evidence>
<dbReference type="Pfam" id="PF01171">
    <property type="entry name" value="ATP_bind_3"/>
    <property type="match status" value="1"/>
</dbReference>
<dbReference type="GO" id="GO:0006400">
    <property type="term" value="P:tRNA modification"/>
    <property type="evidence" value="ECO:0007669"/>
    <property type="project" value="UniProtKB-UniRule"/>
</dbReference>
<feature type="binding site" evidence="8">
    <location>
        <begin position="28"/>
        <end position="33"/>
    </location>
    <ligand>
        <name>ATP</name>
        <dbReference type="ChEBI" id="CHEBI:30616"/>
    </ligand>
</feature>
<keyword evidence="5 8" id="KW-0547">Nucleotide-binding</keyword>
<dbReference type="PANTHER" id="PTHR43033:SF1">
    <property type="entry name" value="TRNA(ILE)-LYSIDINE SYNTHASE-RELATED"/>
    <property type="match status" value="1"/>
</dbReference>
<dbReference type="AlphaFoldDB" id="A0A0C1DDC2"/>
<evidence type="ECO:0000256" key="5">
    <source>
        <dbReference type="ARBA" id="ARBA00022741"/>
    </source>
</evidence>
<proteinExistence type="inferred from homology"/>
<dbReference type="GO" id="GO:0005737">
    <property type="term" value="C:cytoplasm"/>
    <property type="evidence" value="ECO:0007669"/>
    <property type="project" value="UniProtKB-SubCell"/>
</dbReference>
<evidence type="ECO:0000256" key="8">
    <source>
        <dbReference type="HAMAP-Rule" id="MF_01161"/>
    </source>
</evidence>
<dbReference type="NCBIfam" id="TIGR02433">
    <property type="entry name" value="lysidine_TilS_C"/>
    <property type="match status" value="1"/>
</dbReference>
<dbReference type="EC" id="6.3.4.19" evidence="8"/>
<comment type="catalytic activity">
    <reaction evidence="7 8">
        <text>cytidine(34) in tRNA(Ile2) + L-lysine + ATP = lysidine(34) in tRNA(Ile2) + AMP + diphosphate + H(+)</text>
        <dbReference type="Rhea" id="RHEA:43744"/>
        <dbReference type="Rhea" id="RHEA-COMP:10625"/>
        <dbReference type="Rhea" id="RHEA-COMP:10670"/>
        <dbReference type="ChEBI" id="CHEBI:15378"/>
        <dbReference type="ChEBI" id="CHEBI:30616"/>
        <dbReference type="ChEBI" id="CHEBI:32551"/>
        <dbReference type="ChEBI" id="CHEBI:33019"/>
        <dbReference type="ChEBI" id="CHEBI:82748"/>
        <dbReference type="ChEBI" id="CHEBI:83665"/>
        <dbReference type="ChEBI" id="CHEBI:456215"/>
        <dbReference type="EC" id="6.3.4.19"/>
    </reaction>
</comment>
<gene>
    <name evidence="8" type="primary">tilS</name>
    <name evidence="10" type="ORF">OC25_19470</name>
</gene>
<comment type="similarity">
    <text evidence="8">Belongs to the tRNA(Ile)-lysidine synthase family.</text>
</comment>
<comment type="function">
    <text evidence="8">Ligates lysine onto the cytidine present at position 34 of the AUA codon-specific tRNA(Ile) that contains the anticodon CAU, in an ATP-dependent manner. Cytidine is converted to lysidine, thus changing the amino acid specificity of the tRNA from methionine to isoleucine.</text>
</comment>
<evidence type="ECO:0000256" key="2">
    <source>
        <dbReference type="ARBA" id="ARBA00022490"/>
    </source>
</evidence>
<evidence type="ECO:0000313" key="11">
    <source>
        <dbReference type="Proteomes" id="UP000031246"/>
    </source>
</evidence>
<organism evidence="10 11">
    <name type="scientific">Pedobacter kyungheensis</name>
    <dbReference type="NCBI Taxonomy" id="1069985"/>
    <lineage>
        <taxon>Bacteria</taxon>
        <taxon>Pseudomonadati</taxon>
        <taxon>Bacteroidota</taxon>
        <taxon>Sphingobacteriia</taxon>
        <taxon>Sphingobacteriales</taxon>
        <taxon>Sphingobacteriaceae</taxon>
        <taxon>Pedobacter</taxon>
    </lineage>
</organism>
<dbReference type="InterPro" id="IPR012094">
    <property type="entry name" value="tRNA_Ile_lys_synt"/>
</dbReference>
<dbReference type="CDD" id="cd01992">
    <property type="entry name" value="TilS_N"/>
    <property type="match status" value="1"/>
</dbReference>
<reference evidence="10 11" key="1">
    <citation type="submission" date="2014-10" db="EMBL/GenBank/DDBJ databases">
        <title>Pedobacter Kyungheensis.</title>
        <authorList>
            <person name="Anderson B.M."/>
            <person name="Newman J.D."/>
        </authorList>
    </citation>
    <scope>NUCLEOTIDE SEQUENCE [LARGE SCALE GENOMIC DNA]</scope>
    <source>
        <strain evidence="10 11">KACC 16221</strain>
    </source>
</reference>
<evidence type="ECO:0000313" key="10">
    <source>
        <dbReference type="EMBL" id="KIA91955.1"/>
    </source>
</evidence>
<comment type="subcellular location">
    <subcellularLocation>
        <location evidence="1 8">Cytoplasm</location>
    </subcellularLocation>
</comment>
<name>A0A0C1DDC2_9SPHI</name>
<keyword evidence="6 8" id="KW-0067">ATP-binding</keyword>
<feature type="domain" description="Lysidine-tRNA(Ile) synthetase C-terminal" evidence="9">
    <location>
        <begin position="365"/>
        <end position="439"/>
    </location>
</feature>
<dbReference type="GO" id="GO:0005524">
    <property type="term" value="F:ATP binding"/>
    <property type="evidence" value="ECO:0007669"/>
    <property type="project" value="UniProtKB-UniRule"/>
</dbReference>
<evidence type="ECO:0000256" key="6">
    <source>
        <dbReference type="ARBA" id="ARBA00022840"/>
    </source>
</evidence>
<dbReference type="PANTHER" id="PTHR43033">
    <property type="entry name" value="TRNA(ILE)-LYSIDINE SYNTHASE-RELATED"/>
    <property type="match status" value="1"/>
</dbReference>
<keyword evidence="2 8" id="KW-0963">Cytoplasm</keyword>
<dbReference type="NCBIfam" id="TIGR02432">
    <property type="entry name" value="lysidine_TilS_N"/>
    <property type="match status" value="1"/>
</dbReference>
<evidence type="ECO:0000256" key="3">
    <source>
        <dbReference type="ARBA" id="ARBA00022598"/>
    </source>
</evidence>
<dbReference type="RefSeq" id="WP_039479538.1">
    <property type="nucleotide sequence ID" value="NZ_JSYN01000025.1"/>
</dbReference>
<dbReference type="SUPFAM" id="SSF56037">
    <property type="entry name" value="PheT/TilS domain"/>
    <property type="match status" value="1"/>
</dbReference>
<dbReference type="InterPro" id="IPR012795">
    <property type="entry name" value="tRNA_Ile_lys_synt_N"/>
</dbReference>
<keyword evidence="3 8" id="KW-0436">Ligase</keyword>
<dbReference type="InterPro" id="IPR014729">
    <property type="entry name" value="Rossmann-like_a/b/a_fold"/>
</dbReference>
<sequence length="443" mass="50381">MLPLQQFRDFIEQQQLFTEGNRILLAVSGGKDSVLMLHLFKAIGVDVGVAHCNFNLRADEAQRDEHFVALLAGNLGLPFYVTHFETKKYAHQHKISTQMAARELRYTWFEEIRSAEGYDYIALAQHQNDAVETVLINLVRGTGISGLHGILPKRDKLIRPLLFLNRQEVNEIVAKNNIDFVEDSSNLSTHYTRNKLRLQVVPHLQEINPDLEKTFAENMARFAEIETFLNLEVQKLQARILNERADGVYIDLKEIAALNPQKLLLYELLKPFGFSENVVEEILGSLKALSGTHFFSSSHQAIINRSDLVIVKKDTAIVANQFIHPETACITFTDHEIAMAFSSEVKFDLDANKAFVNAGKLIYPLVLRNWQNGDKFIPLGMRNAKKVSDYFIDEKVPLHLKSTTPILVNGNGEIVWIVGMRQDNRYKLTPATKKVAIFELKIK</sequence>
<dbReference type="HAMAP" id="MF_01161">
    <property type="entry name" value="tRNA_Ile_lys_synt"/>
    <property type="match status" value="1"/>
</dbReference>
<protein>
    <recommendedName>
        <fullName evidence="8">tRNA(Ile)-lysidine synthase</fullName>
        <ecNumber evidence="8">6.3.4.19</ecNumber>
    </recommendedName>
    <alternativeName>
        <fullName evidence="8">tRNA(Ile)-2-lysyl-cytidine synthase</fullName>
    </alternativeName>
    <alternativeName>
        <fullName evidence="8">tRNA(Ile)-lysidine synthetase</fullName>
    </alternativeName>
</protein>
<comment type="caution">
    <text evidence="10">The sequence shown here is derived from an EMBL/GenBank/DDBJ whole genome shotgun (WGS) entry which is preliminary data.</text>
</comment>
<dbReference type="SUPFAM" id="SSF52402">
    <property type="entry name" value="Adenine nucleotide alpha hydrolases-like"/>
    <property type="match status" value="1"/>
</dbReference>
<dbReference type="GO" id="GO:0032267">
    <property type="term" value="F:tRNA(Ile)-lysidine synthase activity"/>
    <property type="evidence" value="ECO:0007669"/>
    <property type="project" value="UniProtKB-EC"/>
</dbReference>
<evidence type="ECO:0000256" key="7">
    <source>
        <dbReference type="ARBA" id="ARBA00048539"/>
    </source>
</evidence>
<keyword evidence="4 8" id="KW-0819">tRNA processing</keyword>
<dbReference type="SMART" id="SM00977">
    <property type="entry name" value="TilS_C"/>
    <property type="match status" value="1"/>
</dbReference>
<dbReference type="Pfam" id="PF11734">
    <property type="entry name" value="TilS_C"/>
    <property type="match status" value="1"/>
</dbReference>
<accession>A0A0C1DDC2</accession>
<dbReference type="Proteomes" id="UP000031246">
    <property type="component" value="Unassembled WGS sequence"/>
</dbReference>
<comment type="domain">
    <text evidence="8">The N-terminal region contains the highly conserved SGGXDS motif, predicted to be a P-loop motif involved in ATP binding.</text>
</comment>
<dbReference type="EMBL" id="JSYN01000025">
    <property type="protein sequence ID" value="KIA91955.1"/>
    <property type="molecule type" value="Genomic_DNA"/>
</dbReference>
<dbReference type="OrthoDB" id="9807403at2"/>
<dbReference type="Gene3D" id="3.40.50.620">
    <property type="entry name" value="HUPs"/>
    <property type="match status" value="1"/>
</dbReference>
<keyword evidence="11" id="KW-1185">Reference proteome</keyword>
<evidence type="ECO:0000256" key="4">
    <source>
        <dbReference type="ARBA" id="ARBA00022694"/>
    </source>
</evidence>
<dbReference type="InterPro" id="IPR012796">
    <property type="entry name" value="Lysidine-tRNA-synth_C"/>
</dbReference>
<dbReference type="InterPro" id="IPR011063">
    <property type="entry name" value="TilS/TtcA_N"/>
</dbReference>